<evidence type="ECO:0000256" key="1">
    <source>
        <dbReference type="SAM" id="SignalP"/>
    </source>
</evidence>
<sequence length="401" mass="42884">MKYLMCLLLVVCSGLAEAVVLEGVGHATIQEDNIDQARVEARKAAMRDLALQYDARVSARDEMENGELVNSRTEVSAMAQVRNATVVDEYRSGNLLRVIVRAEVSEDVGGSATCKAGAASGLRKRVAVTGFPILGSGQGGSPTVDDAGQKLPQALVTRLQEQGRLQVLASSHLQLFDNVPDAPTSQSNLASNRLTNVVQVARELGAQFVVSGVIRDIGLADPSAWGSSIVDRMQRGIGISDNDRRFEVDLMVFDGFSGSVIYQNRFATSADWSPDGNGSGGFGSAGFEKSKWGSAVTEVMDQMAEEVDGALECQPFMTRIARVDGRKVTLESGATAGLRPGDELAVYRSRRYFDALGSTPELQDAGVSVTLDNVHPDFSNGQLPTVGGQVNIQRDDIAIIW</sequence>
<gene>
    <name evidence="6" type="ORF">B0H24_100143</name>
    <name evidence="5" type="ORF">BY455_10143</name>
</gene>
<dbReference type="InterPro" id="IPR032388">
    <property type="entry name" value="FlgT_C"/>
</dbReference>
<feature type="signal peptide" evidence="1">
    <location>
        <begin position="1"/>
        <end position="18"/>
    </location>
</feature>
<evidence type="ECO:0000313" key="5">
    <source>
        <dbReference type="EMBL" id="PPK53533.1"/>
    </source>
</evidence>
<dbReference type="AlphaFoldDB" id="A0A2S6GAX3"/>
<dbReference type="InterPro" id="IPR038180">
    <property type="entry name" value="FlgT_N_sf"/>
</dbReference>
<dbReference type="RefSeq" id="WP_104414617.1">
    <property type="nucleotide sequence ID" value="NZ_PTIT01000001.1"/>
</dbReference>
<feature type="domain" description="Flagellar assembly protein T N-terminal" evidence="4">
    <location>
        <begin position="20"/>
        <end position="105"/>
    </location>
</feature>
<reference evidence="5 8" key="1">
    <citation type="submission" date="2018-02" db="EMBL/GenBank/DDBJ databases">
        <title>Deep subsurface shale carbon reservoir microbial communities from Ohio and West Virginia, USA.</title>
        <authorList>
            <person name="Wrighton K."/>
        </authorList>
    </citation>
    <scope>NUCLEOTIDE SEQUENCE [LARGE SCALE GENOMIC DNA]</scope>
    <source>
        <strain evidence="5 8">UTICA-S1B6</strain>
    </source>
</reference>
<dbReference type="EMBL" id="PTIU01000001">
    <property type="protein sequence ID" value="PPK56347.1"/>
    <property type="molecule type" value="Genomic_DNA"/>
</dbReference>
<proteinExistence type="predicted"/>
<dbReference type="Gene3D" id="2.40.10.410">
    <property type="entry name" value="FlgT, C-terminal domain"/>
    <property type="match status" value="1"/>
</dbReference>
<comment type="caution">
    <text evidence="6">The sequence shown here is derived from an EMBL/GenBank/DDBJ whole genome shotgun (WGS) entry which is preliminary data.</text>
</comment>
<dbReference type="Pfam" id="PF16538">
    <property type="entry name" value="FlgT_C"/>
    <property type="match status" value="1"/>
</dbReference>
<evidence type="ECO:0008006" key="9">
    <source>
        <dbReference type="Google" id="ProtNLM"/>
    </source>
</evidence>
<dbReference type="InterPro" id="IPR032386">
    <property type="entry name" value="FlgT_M"/>
</dbReference>
<accession>A0A2S6GAX3</accession>
<evidence type="ECO:0000259" key="4">
    <source>
        <dbReference type="Pfam" id="PF16548"/>
    </source>
</evidence>
<evidence type="ECO:0000259" key="2">
    <source>
        <dbReference type="Pfam" id="PF16538"/>
    </source>
</evidence>
<feature type="chain" id="PRO_5015522644" description="Flagellar assembly T-like protein" evidence="1">
    <location>
        <begin position="19"/>
        <end position="401"/>
    </location>
</feature>
<name>A0A2S6GAX3_9GAMM</name>
<protein>
    <recommendedName>
        <fullName evidence="9">Flagellar assembly T-like protein</fullName>
    </recommendedName>
</protein>
<keyword evidence="8" id="KW-1185">Reference proteome</keyword>
<evidence type="ECO:0000313" key="6">
    <source>
        <dbReference type="EMBL" id="PPK56347.1"/>
    </source>
</evidence>
<dbReference type="EMBL" id="PTIT01000001">
    <property type="protein sequence ID" value="PPK53533.1"/>
    <property type="molecule type" value="Genomic_DNA"/>
</dbReference>
<evidence type="ECO:0000259" key="3">
    <source>
        <dbReference type="Pfam" id="PF16539"/>
    </source>
</evidence>
<dbReference type="InterPro" id="IPR032370">
    <property type="entry name" value="FlgT_N"/>
</dbReference>
<dbReference type="Proteomes" id="UP000239648">
    <property type="component" value="Unassembled WGS sequence"/>
</dbReference>
<dbReference type="Pfam" id="PF16539">
    <property type="entry name" value="FlgT_M"/>
    <property type="match status" value="1"/>
</dbReference>
<dbReference type="InterPro" id="IPR038165">
    <property type="entry name" value="FlgT_C_sf"/>
</dbReference>
<dbReference type="Gene3D" id="3.40.50.10610">
    <property type="entry name" value="ABC-type transport auxiliary lipoprotein component"/>
    <property type="match status" value="1"/>
</dbReference>
<dbReference type="OrthoDB" id="8778507at2"/>
<organism evidence="6 7">
    <name type="scientific">Marinobacter persicus</name>
    <dbReference type="NCBI Taxonomy" id="930118"/>
    <lineage>
        <taxon>Bacteria</taxon>
        <taxon>Pseudomonadati</taxon>
        <taxon>Pseudomonadota</taxon>
        <taxon>Gammaproteobacteria</taxon>
        <taxon>Pseudomonadales</taxon>
        <taxon>Marinobacteraceae</taxon>
        <taxon>Marinobacter</taxon>
    </lineage>
</organism>
<dbReference type="STRING" id="930118.SAMN05216429_108178"/>
<keyword evidence="1" id="KW-0732">Signal</keyword>
<reference evidence="6 7" key="2">
    <citation type="submission" date="2018-02" db="EMBL/GenBank/DDBJ databases">
        <title>Subsurface microbial communities from deep shales in Ohio and West Virginia, USA.</title>
        <authorList>
            <person name="Wrighton K."/>
        </authorList>
    </citation>
    <scope>NUCLEOTIDE SEQUENCE [LARGE SCALE GENOMIC DNA]</scope>
    <source>
        <strain evidence="6 7">UTICA-S1B9</strain>
    </source>
</reference>
<evidence type="ECO:0000313" key="8">
    <source>
        <dbReference type="Proteomes" id="UP000239648"/>
    </source>
</evidence>
<dbReference type="Gene3D" id="3.30.1660.40">
    <property type="entry name" value="FlgT, N-terminal domain"/>
    <property type="match status" value="1"/>
</dbReference>
<dbReference type="Proteomes" id="UP000239446">
    <property type="component" value="Unassembled WGS sequence"/>
</dbReference>
<dbReference type="Pfam" id="PF16548">
    <property type="entry name" value="FlgT_N"/>
    <property type="match status" value="1"/>
</dbReference>
<feature type="domain" description="Flagellar assembly protein T C-terminal" evidence="2">
    <location>
        <begin position="325"/>
        <end position="399"/>
    </location>
</feature>
<feature type="domain" description="Flagellar assembly protein T middle" evidence="3">
    <location>
        <begin position="117"/>
        <end position="273"/>
    </location>
</feature>
<evidence type="ECO:0000313" key="7">
    <source>
        <dbReference type="Proteomes" id="UP000239446"/>
    </source>
</evidence>